<name>A0A6J7I3M6_9ZZZZ</name>
<dbReference type="InterPro" id="IPR036689">
    <property type="entry name" value="ESAT-6-like_sf"/>
</dbReference>
<proteinExistence type="predicted"/>
<dbReference type="Gene3D" id="1.10.287.1060">
    <property type="entry name" value="ESAT-6-like"/>
    <property type="match status" value="1"/>
</dbReference>
<dbReference type="EMBL" id="CAFBLX010000405">
    <property type="protein sequence ID" value="CAB4925227.1"/>
    <property type="molecule type" value="Genomic_DNA"/>
</dbReference>
<dbReference type="InterPro" id="IPR010310">
    <property type="entry name" value="T7SS_ESAT-6-like"/>
</dbReference>
<protein>
    <submittedName>
        <fullName evidence="1">Unannotated protein</fullName>
    </submittedName>
</protein>
<dbReference type="SUPFAM" id="SSF140453">
    <property type="entry name" value="EsxAB dimer-like"/>
    <property type="match status" value="1"/>
</dbReference>
<accession>A0A6J7I3M6</accession>
<reference evidence="1" key="1">
    <citation type="submission" date="2020-05" db="EMBL/GenBank/DDBJ databases">
        <authorList>
            <person name="Chiriac C."/>
            <person name="Salcher M."/>
            <person name="Ghai R."/>
            <person name="Kavagutti S V."/>
        </authorList>
    </citation>
    <scope>NUCLEOTIDE SEQUENCE</scope>
</reference>
<sequence length="99" mass="10340">MGDRLEVSVAVLLDAAGRTDLAIERASEDLVVVARDLSTATACWPGAAGAAYSTLLSGWEAADSTLSTDVKDLARKLQASARDYAEAEARTEARIRGTG</sequence>
<dbReference type="AlphaFoldDB" id="A0A6J7I3M6"/>
<organism evidence="1">
    <name type="scientific">freshwater metagenome</name>
    <dbReference type="NCBI Taxonomy" id="449393"/>
    <lineage>
        <taxon>unclassified sequences</taxon>
        <taxon>metagenomes</taxon>
        <taxon>ecological metagenomes</taxon>
    </lineage>
</organism>
<gene>
    <name evidence="1" type="ORF">UFOPK3472_03792</name>
</gene>
<evidence type="ECO:0000313" key="1">
    <source>
        <dbReference type="EMBL" id="CAB4925227.1"/>
    </source>
</evidence>
<dbReference type="Pfam" id="PF06013">
    <property type="entry name" value="WXG100"/>
    <property type="match status" value="1"/>
</dbReference>